<gene>
    <name evidence="1" type="ORF">JKA74_14090</name>
</gene>
<accession>A0A935C9H2</accession>
<dbReference type="EMBL" id="JAEQBW010000006">
    <property type="protein sequence ID" value="MBK6266171.1"/>
    <property type="molecule type" value="Genomic_DNA"/>
</dbReference>
<sequence length="259" mass="29879">MNFLFPYGQRRIKTLLLFLIGMVLVGNIYATTDTSEYEKKRNLIVSQQLLEQHAQWNKLIEKLEKKSSANPEYFLDFLFYKTHNTLLKNYGKHSDFGKMLETGDYDCVSGSLAYSLILTYFNIDHSIIETDYHVFIVARIDGKDFILESTDPLNGFIKDENAVIQYIAKFKPDPLTKVIQNTIEIGAESYLTTETNTIFKKINIKQLSGLQYYNHGIYAIKEQNYPLAKAKISQALALYPSERIYSVYELISSLENADQ</sequence>
<dbReference type="Proteomes" id="UP000611723">
    <property type="component" value="Unassembled WGS sequence"/>
</dbReference>
<organism evidence="1 2">
    <name type="scientific">Marivirga aurantiaca</name>
    <dbReference type="NCBI Taxonomy" id="2802615"/>
    <lineage>
        <taxon>Bacteria</taxon>
        <taxon>Pseudomonadati</taxon>
        <taxon>Bacteroidota</taxon>
        <taxon>Cytophagia</taxon>
        <taxon>Cytophagales</taxon>
        <taxon>Marivirgaceae</taxon>
        <taxon>Marivirga</taxon>
    </lineage>
</organism>
<comment type="caution">
    <text evidence="1">The sequence shown here is derived from an EMBL/GenBank/DDBJ whole genome shotgun (WGS) entry which is preliminary data.</text>
</comment>
<evidence type="ECO:0000313" key="1">
    <source>
        <dbReference type="EMBL" id="MBK6266171.1"/>
    </source>
</evidence>
<protein>
    <submittedName>
        <fullName evidence="1">Uncharacterized protein</fullName>
    </submittedName>
</protein>
<keyword evidence="2" id="KW-1185">Reference proteome</keyword>
<reference evidence="1" key="1">
    <citation type="submission" date="2021-01" db="EMBL/GenBank/DDBJ databases">
        <title>Marivirga aurantiaca sp. nov., isolated from intertidal surface sediments.</title>
        <authorList>
            <person name="Zhang M."/>
        </authorList>
    </citation>
    <scope>NUCLEOTIDE SEQUENCE</scope>
    <source>
        <strain evidence="1">S37H4</strain>
    </source>
</reference>
<name>A0A935C9H2_9BACT</name>
<evidence type="ECO:0000313" key="2">
    <source>
        <dbReference type="Proteomes" id="UP000611723"/>
    </source>
</evidence>
<proteinExistence type="predicted"/>
<dbReference type="AlphaFoldDB" id="A0A935C9H2"/>
<dbReference type="RefSeq" id="WP_201431851.1">
    <property type="nucleotide sequence ID" value="NZ_JAEQBW010000006.1"/>
</dbReference>